<dbReference type="HOGENOM" id="CLU_124464_0_0_9"/>
<dbReference type="eggNOG" id="ENOG5031PBF">
    <property type="taxonomic scope" value="Bacteria"/>
</dbReference>
<sequence length="177" mass="20046">MEVHLMKRMAVMLIGLFVLALPVVTSANYATYLNGDCNFILCDGHMGTAWYVDSSSLVVQRYEPPQYVIAVNVVTARSAVGDEDDFYSGGRGVMTDVRTMCFAYNWDDRAMYVKDGDGWHFLLPTGSWAETGIVMPAGEIAFYLAYHMKFYGSKPFYNAFLKRDVAVYNDEFYVRIP</sequence>
<organism evidence="1 2">
    <name type="scientific">Centipeda periodontii DSM 2778</name>
    <dbReference type="NCBI Taxonomy" id="888060"/>
    <lineage>
        <taxon>Bacteria</taxon>
        <taxon>Bacillati</taxon>
        <taxon>Bacillota</taxon>
        <taxon>Negativicutes</taxon>
        <taxon>Selenomonadales</taxon>
        <taxon>Selenomonadaceae</taxon>
        <taxon>Centipeda</taxon>
    </lineage>
</organism>
<dbReference type="STRING" id="888060.HMPREF9081_0354"/>
<accession>F5RJB9</accession>
<evidence type="ECO:0000313" key="1">
    <source>
        <dbReference type="EMBL" id="EGK62105.1"/>
    </source>
</evidence>
<dbReference type="EMBL" id="AFHQ01000007">
    <property type="protein sequence ID" value="EGK62105.1"/>
    <property type="molecule type" value="Genomic_DNA"/>
</dbReference>
<gene>
    <name evidence="1" type="ORF">HMPREF9081_0354</name>
</gene>
<name>F5RJB9_9FIRM</name>
<keyword evidence="2" id="KW-1185">Reference proteome</keyword>
<protein>
    <submittedName>
        <fullName evidence="1">Uncharacterized protein</fullName>
    </submittedName>
</protein>
<dbReference type="Proteomes" id="UP000004067">
    <property type="component" value="Unassembled WGS sequence"/>
</dbReference>
<evidence type="ECO:0000313" key="2">
    <source>
        <dbReference type="Proteomes" id="UP000004067"/>
    </source>
</evidence>
<proteinExistence type="predicted"/>
<dbReference type="AlphaFoldDB" id="F5RJB9"/>
<comment type="caution">
    <text evidence="1">The sequence shown here is derived from an EMBL/GenBank/DDBJ whole genome shotgun (WGS) entry which is preliminary data.</text>
</comment>
<reference evidence="1 2" key="1">
    <citation type="submission" date="2011-04" db="EMBL/GenBank/DDBJ databases">
        <authorList>
            <person name="Muzny D."/>
            <person name="Qin X."/>
            <person name="Deng J."/>
            <person name="Jiang H."/>
            <person name="Liu Y."/>
            <person name="Qu J."/>
            <person name="Song X.-Z."/>
            <person name="Zhang L."/>
            <person name="Thornton R."/>
            <person name="Coyle M."/>
            <person name="Francisco L."/>
            <person name="Jackson L."/>
            <person name="Javaid M."/>
            <person name="Korchina V."/>
            <person name="Kovar C."/>
            <person name="Mata R."/>
            <person name="Mathew T."/>
            <person name="Ngo R."/>
            <person name="Nguyen L."/>
            <person name="Nguyen N."/>
            <person name="Okwuonu G."/>
            <person name="Ongeri F."/>
            <person name="Pham C."/>
            <person name="Simmons D."/>
            <person name="Wilczek-Boney K."/>
            <person name="Hale W."/>
            <person name="Jakkamsetti A."/>
            <person name="Pham P."/>
            <person name="Ruth R."/>
            <person name="San Lucas F."/>
            <person name="Warren J."/>
            <person name="Zhang J."/>
            <person name="Zhao Z."/>
            <person name="Zhou C."/>
            <person name="Zhu D."/>
            <person name="Lee S."/>
            <person name="Bess C."/>
            <person name="Blankenburg K."/>
            <person name="Forbes L."/>
            <person name="Fu Q."/>
            <person name="Gubbala S."/>
            <person name="Hirani K."/>
            <person name="Jayaseelan J.C."/>
            <person name="Lara F."/>
            <person name="Munidasa M."/>
            <person name="Palculict T."/>
            <person name="Patil S."/>
            <person name="Pu L.-L."/>
            <person name="Saada N."/>
            <person name="Tang L."/>
            <person name="Weissenberger G."/>
            <person name="Zhu Y."/>
            <person name="Hemphill L."/>
            <person name="Shang Y."/>
            <person name="Youmans B."/>
            <person name="Ayvaz T."/>
            <person name="Ross M."/>
            <person name="Santibanez J."/>
            <person name="Aqrawi P."/>
            <person name="Gross S."/>
            <person name="Joshi V."/>
            <person name="Fowler G."/>
            <person name="Nazareth L."/>
            <person name="Reid J."/>
            <person name="Worley K."/>
            <person name="Petrosino J."/>
            <person name="Highlander S."/>
            <person name="Gibbs R."/>
        </authorList>
    </citation>
    <scope>NUCLEOTIDE SEQUENCE [LARGE SCALE GENOMIC DNA]</scope>
    <source>
        <strain evidence="1 2">DSM 2778</strain>
    </source>
</reference>